<comment type="caution">
    <text evidence="2">The sequence shown here is derived from an EMBL/GenBank/DDBJ whole genome shotgun (WGS) entry which is preliminary data.</text>
</comment>
<dbReference type="SUPFAM" id="SSF50800">
    <property type="entry name" value="PK beta-barrel domain-like"/>
    <property type="match status" value="1"/>
</dbReference>
<dbReference type="RefSeq" id="WP_289414258.1">
    <property type="nucleotide sequence ID" value="NZ_JAQIBD010000003.1"/>
</dbReference>
<evidence type="ECO:0000313" key="2">
    <source>
        <dbReference type="EMBL" id="MDM5272450.1"/>
    </source>
</evidence>
<accession>A0ABT7R019</accession>
<evidence type="ECO:0000259" key="1">
    <source>
        <dbReference type="PROSITE" id="PS51340"/>
    </source>
</evidence>
<dbReference type="EMBL" id="JAQIBD010000003">
    <property type="protein sequence ID" value="MDM5272450.1"/>
    <property type="molecule type" value="Genomic_DNA"/>
</dbReference>
<dbReference type="Proteomes" id="UP001169069">
    <property type="component" value="Unassembled WGS sequence"/>
</dbReference>
<feature type="domain" description="MOSC" evidence="1">
    <location>
        <begin position="15"/>
        <end position="146"/>
    </location>
</feature>
<name>A0ABT7R019_9BACT</name>
<evidence type="ECO:0000313" key="3">
    <source>
        <dbReference type="Proteomes" id="UP001169069"/>
    </source>
</evidence>
<protein>
    <submittedName>
        <fullName evidence="2">MOSC domain-containing protein</fullName>
    </submittedName>
</protein>
<dbReference type="PROSITE" id="PS51340">
    <property type="entry name" value="MOSC"/>
    <property type="match status" value="1"/>
</dbReference>
<sequence>MQSTKVGKVIALFISTFDSKEPIARNELQVDEKGILLDKHYDKDIDRSILVTSLDSYMLVEREGIEIEYSALGENLLINYNPYKLPVGSQLQIGSAIVEISQDCTMCGHLSAIDPRVPKLLKNDRGIFVKVVKQGWIKEKDEIFLLGS</sequence>
<dbReference type="Pfam" id="PF03473">
    <property type="entry name" value="MOSC"/>
    <property type="match status" value="1"/>
</dbReference>
<keyword evidence="3" id="KW-1185">Reference proteome</keyword>
<proteinExistence type="predicted"/>
<dbReference type="InterPro" id="IPR005302">
    <property type="entry name" value="MoCF_Sase_C"/>
</dbReference>
<organism evidence="2 3">
    <name type="scientific">Sulfurovum zhangzhouensis</name>
    <dbReference type="NCBI Taxonomy" id="3019067"/>
    <lineage>
        <taxon>Bacteria</taxon>
        <taxon>Pseudomonadati</taxon>
        <taxon>Campylobacterota</taxon>
        <taxon>Epsilonproteobacteria</taxon>
        <taxon>Campylobacterales</taxon>
        <taxon>Sulfurovaceae</taxon>
        <taxon>Sulfurovum</taxon>
    </lineage>
</organism>
<gene>
    <name evidence="2" type="ORF">PGH07_09685</name>
</gene>
<dbReference type="InterPro" id="IPR011037">
    <property type="entry name" value="Pyrv_Knase-like_insert_dom_sf"/>
</dbReference>
<dbReference type="Gene3D" id="2.40.33.20">
    <property type="entry name" value="PK beta-barrel domain-like"/>
    <property type="match status" value="1"/>
</dbReference>
<reference evidence="2" key="1">
    <citation type="submission" date="2023-01" db="EMBL/GenBank/DDBJ databases">
        <title>Sulfurovum sp. zt1-1 genome assembly.</title>
        <authorList>
            <person name="Wang J."/>
        </authorList>
    </citation>
    <scope>NUCLEOTIDE SEQUENCE</scope>
    <source>
        <strain evidence="2">Zt1-1</strain>
    </source>
</reference>